<dbReference type="PANTHER" id="PTHR22588:SF14">
    <property type="entry name" value="VWFA DOMAIN-CONTAINING PROTEIN"/>
    <property type="match status" value="1"/>
</dbReference>
<dbReference type="InterPro" id="IPR052229">
    <property type="entry name" value="Collagen-VI/PIF"/>
</dbReference>
<dbReference type="PANTHER" id="PTHR22588">
    <property type="entry name" value="VWFA DOMAIN-CONTAINING PROTEIN"/>
    <property type="match status" value="1"/>
</dbReference>
<dbReference type="InterPro" id="IPR002035">
    <property type="entry name" value="VWF_A"/>
</dbReference>
<keyword evidence="2" id="KW-1185">Reference proteome</keyword>
<evidence type="ECO:0000259" key="1">
    <source>
        <dbReference type="PROSITE" id="PS50234"/>
    </source>
</evidence>
<dbReference type="WBParaSite" id="PgR096_g014_t01">
    <property type="protein sequence ID" value="PgR096_g014_t01"/>
    <property type="gene ID" value="PgR096_g014"/>
</dbReference>
<dbReference type="InterPro" id="IPR036465">
    <property type="entry name" value="vWFA_dom_sf"/>
</dbReference>
<name>A0A915C7D3_PARUN</name>
<sequence length="264" mass="30391">MKTCINAVLDNVDISPGRSRVAAVIFAFEPTVSFDFDKYYTQESVKANVRTLSYLGGPTFLSRALVFAAGMLYQEQNMKDGKHRKHKLMPTPKHDRLQTPMQVDAQEEARPLECRQPDVHRHIHTSTCVDEDYEEYAETRREYLRASGQADTDSWRPARCKAKVMIVVSDGYSEDNYDNAAAMLHEKLCIKIAAIVGRSYNKERLLPITRFHGAIFLKEQTEALSIWLWRQQRLWNENFGSYVQKEKALRLNPADVSTATRKNK</sequence>
<dbReference type="Pfam" id="PF00092">
    <property type="entry name" value="VWA"/>
    <property type="match status" value="1"/>
</dbReference>
<organism evidence="2 3">
    <name type="scientific">Parascaris univalens</name>
    <name type="common">Nematode worm</name>
    <dbReference type="NCBI Taxonomy" id="6257"/>
    <lineage>
        <taxon>Eukaryota</taxon>
        <taxon>Metazoa</taxon>
        <taxon>Ecdysozoa</taxon>
        <taxon>Nematoda</taxon>
        <taxon>Chromadorea</taxon>
        <taxon>Rhabditida</taxon>
        <taxon>Spirurina</taxon>
        <taxon>Ascaridomorpha</taxon>
        <taxon>Ascaridoidea</taxon>
        <taxon>Ascarididae</taxon>
        <taxon>Parascaris</taxon>
    </lineage>
</organism>
<evidence type="ECO:0000313" key="2">
    <source>
        <dbReference type="Proteomes" id="UP000887569"/>
    </source>
</evidence>
<proteinExistence type="predicted"/>
<feature type="domain" description="VWFA" evidence="1">
    <location>
        <begin position="1"/>
        <end position="234"/>
    </location>
</feature>
<evidence type="ECO:0000313" key="3">
    <source>
        <dbReference type="WBParaSite" id="PgR096_g014_t01"/>
    </source>
</evidence>
<dbReference type="AlphaFoldDB" id="A0A915C7D3"/>
<dbReference type="SUPFAM" id="SSF53300">
    <property type="entry name" value="vWA-like"/>
    <property type="match status" value="1"/>
</dbReference>
<dbReference type="Gene3D" id="3.40.50.410">
    <property type="entry name" value="von Willebrand factor, type A domain"/>
    <property type="match status" value="1"/>
</dbReference>
<accession>A0A915C7D3</accession>
<reference evidence="3" key="1">
    <citation type="submission" date="2022-11" db="UniProtKB">
        <authorList>
            <consortium name="WormBaseParasite"/>
        </authorList>
    </citation>
    <scope>IDENTIFICATION</scope>
</reference>
<protein>
    <submittedName>
        <fullName evidence="3">VWFA domain-containing protein</fullName>
    </submittedName>
</protein>
<dbReference type="PROSITE" id="PS50234">
    <property type="entry name" value="VWFA"/>
    <property type="match status" value="1"/>
</dbReference>
<dbReference type="Proteomes" id="UP000887569">
    <property type="component" value="Unplaced"/>
</dbReference>